<proteinExistence type="predicted"/>
<evidence type="ECO:0000313" key="1">
    <source>
        <dbReference type="EMBL" id="OES45267.1"/>
    </source>
</evidence>
<organism evidence="1 2">
    <name type="scientific">Domibacillus iocasae</name>
    <dbReference type="NCBI Taxonomy" id="1714016"/>
    <lineage>
        <taxon>Bacteria</taxon>
        <taxon>Bacillati</taxon>
        <taxon>Bacillota</taxon>
        <taxon>Bacilli</taxon>
        <taxon>Bacillales</taxon>
        <taxon>Bacillaceae</taxon>
        <taxon>Domibacillus</taxon>
    </lineage>
</organism>
<reference evidence="1 2" key="1">
    <citation type="submission" date="2016-06" db="EMBL/GenBank/DDBJ databases">
        <title>Domibacillus iocasae genome sequencing.</title>
        <authorList>
            <person name="Verma A."/>
            <person name="Pal Y."/>
            <person name="Ojha A.K."/>
            <person name="Krishnamurthi S."/>
        </authorList>
    </citation>
    <scope>NUCLEOTIDE SEQUENCE [LARGE SCALE GENOMIC DNA]</scope>
    <source>
        <strain evidence="1 2">DSM 29979</strain>
    </source>
</reference>
<protein>
    <submittedName>
        <fullName evidence="1">Uncharacterized protein</fullName>
    </submittedName>
</protein>
<accession>A0A1E7DQA2</accession>
<evidence type="ECO:0000313" key="2">
    <source>
        <dbReference type="Proteomes" id="UP000095658"/>
    </source>
</evidence>
<dbReference type="Proteomes" id="UP000095658">
    <property type="component" value="Unassembled WGS sequence"/>
</dbReference>
<dbReference type="OrthoDB" id="2614557at2"/>
<keyword evidence="2" id="KW-1185">Reference proteome</keyword>
<dbReference type="RefSeq" id="WP_069938148.1">
    <property type="nucleotide sequence ID" value="NZ_MAMP01000020.1"/>
</dbReference>
<comment type="caution">
    <text evidence="1">The sequence shown here is derived from an EMBL/GenBank/DDBJ whole genome shotgun (WGS) entry which is preliminary data.</text>
</comment>
<dbReference type="EMBL" id="MAMP01000020">
    <property type="protein sequence ID" value="OES45267.1"/>
    <property type="molecule type" value="Genomic_DNA"/>
</dbReference>
<gene>
    <name evidence="1" type="ORF">BA724_04460</name>
</gene>
<name>A0A1E7DQA2_9BACI</name>
<sequence length="110" mass="12996">MQINITLTDEQVEQVSVQLQHLMKESIQSAVKELAEAQRHPEILNKQEAKEILRIKSDFKMDELLNRPDFPVMRTVEKGKPYFIYDELMAWVKTQSSWSKEENKSFRSVI</sequence>
<dbReference type="AlphaFoldDB" id="A0A1E7DQA2"/>
<dbReference type="STRING" id="1714016.BA724_04460"/>